<organism evidence="1 2">
    <name type="scientific">Irpex rosettiformis</name>
    <dbReference type="NCBI Taxonomy" id="378272"/>
    <lineage>
        <taxon>Eukaryota</taxon>
        <taxon>Fungi</taxon>
        <taxon>Dikarya</taxon>
        <taxon>Basidiomycota</taxon>
        <taxon>Agaricomycotina</taxon>
        <taxon>Agaricomycetes</taxon>
        <taxon>Polyporales</taxon>
        <taxon>Irpicaceae</taxon>
        <taxon>Irpex</taxon>
    </lineage>
</organism>
<sequence length="106" mass="11684">KKSKMHQCSVCSKWFPRPSGLATHMNSHSGAKPYKCPITSCTKSFAVRSNAKRHLRTHGIFPSSDHAATPAQFTVGFDAPIISDVHEVSKLPAKLRWVPQSLATRT</sequence>
<feature type="non-terminal residue" evidence="1">
    <location>
        <position position="1"/>
    </location>
</feature>
<keyword evidence="2" id="KW-1185">Reference proteome</keyword>
<gene>
    <name evidence="1" type="ORF">BDY19DRAFT_862696</name>
</gene>
<reference evidence="1" key="1">
    <citation type="journal article" date="2021" name="Environ. Microbiol.">
        <title>Gene family expansions and transcriptome signatures uncover fungal adaptations to wood decay.</title>
        <authorList>
            <person name="Hage H."/>
            <person name="Miyauchi S."/>
            <person name="Viragh M."/>
            <person name="Drula E."/>
            <person name="Min B."/>
            <person name="Chaduli D."/>
            <person name="Navarro D."/>
            <person name="Favel A."/>
            <person name="Norest M."/>
            <person name="Lesage-Meessen L."/>
            <person name="Balint B."/>
            <person name="Merenyi Z."/>
            <person name="de Eugenio L."/>
            <person name="Morin E."/>
            <person name="Martinez A.T."/>
            <person name="Baldrian P."/>
            <person name="Stursova M."/>
            <person name="Martinez M.J."/>
            <person name="Novotny C."/>
            <person name="Magnuson J.K."/>
            <person name="Spatafora J.W."/>
            <person name="Maurice S."/>
            <person name="Pangilinan J."/>
            <person name="Andreopoulos W."/>
            <person name="LaButti K."/>
            <person name="Hundley H."/>
            <person name="Na H."/>
            <person name="Kuo A."/>
            <person name="Barry K."/>
            <person name="Lipzen A."/>
            <person name="Henrissat B."/>
            <person name="Riley R."/>
            <person name="Ahrendt S."/>
            <person name="Nagy L.G."/>
            <person name="Grigoriev I.V."/>
            <person name="Martin F."/>
            <person name="Rosso M.N."/>
        </authorList>
    </citation>
    <scope>NUCLEOTIDE SEQUENCE</scope>
    <source>
        <strain evidence="1">CBS 384.51</strain>
    </source>
</reference>
<evidence type="ECO:0000313" key="1">
    <source>
        <dbReference type="EMBL" id="KAI0087402.1"/>
    </source>
</evidence>
<name>A0ACB8TZ90_9APHY</name>
<protein>
    <submittedName>
        <fullName evidence="1">Uncharacterized protein</fullName>
    </submittedName>
</protein>
<proteinExistence type="predicted"/>
<accession>A0ACB8TZ90</accession>
<comment type="caution">
    <text evidence="1">The sequence shown here is derived from an EMBL/GenBank/DDBJ whole genome shotgun (WGS) entry which is preliminary data.</text>
</comment>
<evidence type="ECO:0000313" key="2">
    <source>
        <dbReference type="Proteomes" id="UP001055072"/>
    </source>
</evidence>
<dbReference type="Proteomes" id="UP001055072">
    <property type="component" value="Unassembled WGS sequence"/>
</dbReference>
<feature type="non-terminal residue" evidence="1">
    <location>
        <position position="106"/>
    </location>
</feature>
<dbReference type="EMBL" id="MU274918">
    <property type="protein sequence ID" value="KAI0087402.1"/>
    <property type="molecule type" value="Genomic_DNA"/>
</dbReference>